<name>A0ABV9YKB4_9PSEU</name>
<organism evidence="1 2">
    <name type="scientific">Actinomycetospora atypica</name>
    <dbReference type="NCBI Taxonomy" id="1290095"/>
    <lineage>
        <taxon>Bacteria</taxon>
        <taxon>Bacillati</taxon>
        <taxon>Actinomycetota</taxon>
        <taxon>Actinomycetes</taxon>
        <taxon>Pseudonocardiales</taxon>
        <taxon>Pseudonocardiaceae</taxon>
        <taxon>Actinomycetospora</taxon>
    </lineage>
</organism>
<sequence>MLIEAFYVERDMLELVNDERVLSEAPPLQEHPGVRHEYSEQLRDWLRRDDPDELWDPPPAADERARAVRGLGVEVVHDRLACFDLDLGDMLDPDVDVPRGLTAAMVESLLEGPSFAAPLRDPAATQVGLVVVHQSIATTPISWTTWVGALLVRASPTGGG</sequence>
<dbReference type="RefSeq" id="WP_378035187.1">
    <property type="nucleotide sequence ID" value="NZ_JBHSIV010000005.1"/>
</dbReference>
<protein>
    <submittedName>
        <fullName evidence="1">Uncharacterized protein</fullName>
    </submittedName>
</protein>
<dbReference type="Proteomes" id="UP001595947">
    <property type="component" value="Unassembled WGS sequence"/>
</dbReference>
<evidence type="ECO:0000313" key="2">
    <source>
        <dbReference type="Proteomes" id="UP001595947"/>
    </source>
</evidence>
<proteinExistence type="predicted"/>
<comment type="caution">
    <text evidence="1">The sequence shown here is derived from an EMBL/GenBank/DDBJ whole genome shotgun (WGS) entry which is preliminary data.</text>
</comment>
<dbReference type="EMBL" id="JBHSIV010000005">
    <property type="protein sequence ID" value="MFC5061833.1"/>
    <property type="molecule type" value="Genomic_DNA"/>
</dbReference>
<accession>A0ABV9YKB4</accession>
<evidence type="ECO:0000313" key="1">
    <source>
        <dbReference type="EMBL" id="MFC5061833.1"/>
    </source>
</evidence>
<gene>
    <name evidence="1" type="ORF">ACFPBZ_06425</name>
</gene>
<keyword evidence="2" id="KW-1185">Reference proteome</keyword>
<reference evidence="2" key="1">
    <citation type="journal article" date="2019" name="Int. J. Syst. Evol. Microbiol.">
        <title>The Global Catalogue of Microorganisms (GCM) 10K type strain sequencing project: providing services to taxonomists for standard genome sequencing and annotation.</title>
        <authorList>
            <consortium name="The Broad Institute Genomics Platform"/>
            <consortium name="The Broad Institute Genome Sequencing Center for Infectious Disease"/>
            <person name="Wu L."/>
            <person name="Ma J."/>
        </authorList>
    </citation>
    <scope>NUCLEOTIDE SEQUENCE [LARGE SCALE GENOMIC DNA]</scope>
    <source>
        <strain evidence="2">CGMCC 4.7093</strain>
    </source>
</reference>